<dbReference type="PANTHER" id="PTHR43179">
    <property type="entry name" value="RHAMNOSYLTRANSFERASE WBBL"/>
    <property type="match status" value="1"/>
</dbReference>
<proteinExistence type="predicted"/>
<gene>
    <name evidence="2" type="ORF">UU49_C0029G0003</name>
</gene>
<feature type="domain" description="Glycosyltransferase 2-like" evidence="1">
    <location>
        <begin position="4"/>
        <end position="137"/>
    </location>
</feature>
<dbReference type="Pfam" id="PF00535">
    <property type="entry name" value="Glycos_transf_2"/>
    <property type="match status" value="1"/>
</dbReference>
<dbReference type="SUPFAM" id="SSF53448">
    <property type="entry name" value="Nucleotide-diphospho-sugar transferases"/>
    <property type="match status" value="1"/>
</dbReference>
<dbReference type="Gene3D" id="3.90.550.10">
    <property type="entry name" value="Spore Coat Polysaccharide Biosynthesis Protein SpsA, Chain A"/>
    <property type="match status" value="1"/>
</dbReference>
<sequence length="271" mass="32054">MFDIVVTIVNYKMAEDIRDLLHSMKSDLIGSDLKVQIVVVDNTPEEGAWLMFKNNFPEVKYLPQESNVGFGKAQNIGIKSTEAKYHFILNPDAVFPSGERVLQRLFEHMETHPKIGMVGPKLLNSDNSLQYSCYRFPDFWIPLYRRSSLGEFKKNHRKVARYLMHDFNHDRNQPVDWIMGSAMFARGIALEQTGLFDERYFMYFEDCDLCRRFWDANWPIYYIHDIKIKHRHGKGSAKVPGFLSSIMKNPLTRVHIISWLQYMWKWRFKTI</sequence>
<comment type="caution">
    <text evidence="2">The sequence shown here is derived from an EMBL/GenBank/DDBJ whole genome shotgun (WGS) entry which is preliminary data.</text>
</comment>
<evidence type="ECO:0000259" key="1">
    <source>
        <dbReference type="Pfam" id="PF00535"/>
    </source>
</evidence>
<protein>
    <recommendedName>
        <fullName evidence="1">Glycosyltransferase 2-like domain-containing protein</fullName>
    </recommendedName>
</protein>
<dbReference type="InterPro" id="IPR029044">
    <property type="entry name" value="Nucleotide-diphossugar_trans"/>
</dbReference>
<dbReference type="CDD" id="cd04186">
    <property type="entry name" value="GT_2_like_c"/>
    <property type="match status" value="1"/>
</dbReference>
<dbReference type="STRING" id="1619048.UU49_C0029G0003"/>
<evidence type="ECO:0000313" key="2">
    <source>
        <dbReference type="EMBL" id="KKR97496.1"/>
    </source>
</evidence>
<accession>A0A0G0VCX6</accession>
<dbReference type="PANTHER" id="PTHR43179:SF7">
    <property type="entry name" value="RHAMNOSYLTRANSFERASE WBBL"/>
    <property type="match status" value="1"/>
</dbReference>
<reference evidence="2 3" key="1">
    <citation type="journal article" date="2015" name="Nature">
        <title>rRNA introns, odd ribosomes, and small enigmatic genomes across a large radiation of phyla.</title>
        <authorList>
            <person name="Brown C.T."/>
            <person name="Hug L.A."/>
            <person name="Thomas B.C."/>
            <person name="Sharon I."/>
            <person name="Castelle C.J."/>
            <person name="Singh A."/>
            <person name="Wilkins M.J."/>
            <person name="Williams K.H."/>
            <person name="Banfield J.F."/>
        </authorList>
    </citation>
    <scope>NUCLEOTIDE SEQUENCE [LARGE SCALE GENOMIC DNA]</scope>
</reference>
<dbReference type="AlphaFoldDB" id="A0A0G0VCX6"/>
<dbReference type="InterPro" id="IPR001173">
    <property type="entry name" value="Glyco_trans_2-like"/>
</dbReference>
<dbReference type="EMBL" id="LCAV01000029">
    <property type="protein sequence ID" value="KKR97496.1"/>
    <property type="molecule type" value="Genomic_DNA"/>
</dbReference>
<dbReference type="Proteomes" id="UP000034108">
    <property type="component" value="Unassembled WGS sequence"/>
</dbReference>
<organism evidence="2 3">
    <name type="scientific">Candidatus Magasanikbacteria bacterium GW2011_GWC2_41_17</name>
    <dbReference type="NCBI Taxonomy" id="1619048"/>
    <lineage>
        <taxon>Bacteria</taxon>
        <taxon>Candidatus Magasanikiibacteriota</taxon>
    </lineage>
</organism>
<evidence type="ECO:0000313" key="3">
    <source>
        <dbReference type="Proteomes" id="UP000034108"/>
    </source>
</evidence>
<name>A0A0G0VCX6_9BACT</name>